<feature type="signal peptide" evidence="2">
    <location>
        <begin position="1"/>
        <end position="22"/>
    </location>
</feature>
<organism evidence="3 4">
    <name type="scientific">Kushneria pakistanensis</name>
    <dbReference type="NCBI Taxonomy" id="1508770"/>
    <lineage>
        <taxon>Bacteria</taxon>
        <taxon>Pseudomonadati</taxon>
        <taxon>Pseudomonadota</taxon>
        <taxon>Gammaproteobacteria</taxon>
        <taxon>Oceanospirillales</taxon>
        <taxon>Halomonadaceae</taxon>
        <taxon>Kushneria</taxon>
    </lineage>
</organism>
<reference evidence="4" key="1">
    <citation type="journal article" date="2019" name="Int. J. Syst. Evol. Microbiol.">
        <title>The Global Catalogue of Microorganisms (GCM) 10K type strain sequencing project: providing services to taxonomists for standard genome sequencing and annotation.</title>
        <authorList>
            <consortium name="The Broad Institute Genomics Platform"/>
            <consortium name="The Broad Institute Genome Sequencing Center for Infectious Disease"/>
            <person name="Wu L."/>
            <person name="Ma J."/>
        </authorList>
    </citation>
    <scope>NUCLEOTIDE SEQUENCE [LARGE SCALE GENOMIC DNA]</scope>
    <source>
        <strain evidence="4">KCTC 42082</strain>
    </source>
</reference>
<feature type="region of interest" description="Disordered" evidence="1">
    <location>
        <begin position="233"/>
        <end position="317"/>
    </location>
</feature>
<protein>
    <recommendedName>
        <fullName evidence="5">LTXXQ motif family protein</fullName>
    </recommendedName>
</protein>
<evidence type="ECO:0000313" key="3">
    <source>
        <dbReference type="EMBL" id="GHC15108.1"/>
    </source>
</evidence>
<keyword evidence="2" id="KW-0732">Signal</keyword>
<comment type="caution">
    <text evidence="3">The sequence shown here is derived from an EMBL/GenBank/DDBJ whole genome shotgun (WGS) entry which is preliminary data.</text>
</comment>
<evidence type="ECO:0000313" key="4">
    <source>
        <dbReference type="Proteomes" id="UP000604243"/>
    </source>
</evidence>
<feature type="compositionally biased region" description="Low complexity" evidence="1">
    <location>
        <begin position="292"/>
        <end position="309"/>
    </location>
</feature>
<dbReference type="EMBL" id="BMZM01000001">
    <property type="protein sequence ID" value="GHC15108.1"/>
    <property type="molecule type" value="Genomic_DNA"/>
</dbReference>
<accession>A0ABQ3FA25</accession>
<evidence type="ECO:0000256" key="2">
    <source>
        <dbReference type="SAM" id="SignalP"/>
    </source>
</evidence>
<dbReference type="RefSeq" id="WP_189514228.1">
    <property type="nucleotide sequence ID" value="NZ_BMZM01000001.1"/>
</dbReference>
<sequence>MKKWMLGMTAGAALMTALGATAATPQTTDGHGTPREAIYQSWSLNAQQQAQIDSADRAFRERMDTLSQQTFDTDQGRRKAMRDAVKQHRQALNATLDERQVRVLKALDQRAAPGHAKKALMTSLFASWKLDQTQIQAIDDARQAMRQDLRALRQDSTAKDSREGRRQAMDEIVERQRARLSRVLSPEQIHVLAMMRHVELRGPMGRPPIDLHQALIESWQLDQSQLDAIKKARQTFHQQMSPSDKRHGASDSTGDSRQQRQEAAQTLDQALADVLNPAQMAALKSITHSGRHSMGPGHHGQPPHTPSSSDASAADQG</sequence>
<dbReference type="Proteomes" id="UP000604243">
    <property type="component" value="Unassembled WGS sequence"/>
</dbReference>
<proteinExistence type="predicted"/>
<gene>
    <name evidence="3" type="ORF">GCM10010082_01980</name>
</gene>
<keyword evidence="4" id="KW-1185">Reference proteome</keyword>
<evidence type="ECO:0008006" key="5">
    <source>
        <dbReference type="Google" id="ProtNLM"/>
    </source>
</evidence>
<name>A0ABQ3FA25_9GAMM</name>
<evidence type="ECO:0000256" key="1">
    <source>
        <dbReference type="SAM" id="MobiDB-lite"/>
    </source>
</evidence>
<feature type="compositionally biased region" description="Polar residues" evidence="1">
    <location>
        <begin position="250"/>
        <end position="268"/>
    </location>
</feature>
<feature type="chain" id="PRO_5045669885" description="LTXXQ motif family protein" evidence="2">
    <location>
        <begin position="23"/>
        <end position="317"/>
    </location>
</feature>